<dbReference type="InterPro" id="IPR000415">
    <property type="entry name" value="Nitroreductase-like"/>
</dbReference>
<dbReference type="InterPro" id="IPR050627">
    <property type="entry name" value="Nitroreductase/BluB"/>
</dbReference>
<protein>
    <submittedName>
        <fullName evidence="2">Acg family FMN-binding oxidoreductase</fullName>
    </submittedName>
</protein>
<proteinExistence type="predicted"/>
<dbReference type="EMBL" id="JBHSKF010000002">
    <property type="protein sequence ID" value="MFC5286738.1"/>
    <property type="molecule type" value="Genomic_DNA"/>
</dbReference>
<accession>A0ABW0EK95</accession>
<dbReference type="PANTHER" id="PTHR23026">
    <property type="entry name" value="NADPH NITROREDUCTASE"/>
    <property type="match status" value="1"/>
</dbReference>
<keyword evidence="3" id="KW-1185">Reference proteome</keyword>
<sequence length="357" mass="38745">MNPLPPALGLAPEQVGAALSAAATAPSLHNSQPWRFAVHPDRIELLAALSARLPATDPDDRELRLGCGAALFTLRVALESQGVRPLVSISFAEWPGDDPDRPLAVVRYGGRARPRPEITALAQAIPRRRTVRSPFSDVAVPSSHRARLLRAAGDERCWLHTLDLPADRDRLRAMVAKAHRRQSDNPAFADEMAAWTGHDGARDDGVPLTASGPRPEPHDEWTLRDFGAGRSRVRVPGKDFESSPLLLVLQSYSDGPAEQIQAGQALQRVLLTATSLGLSVSLLSQPIEVPEVRGELRRLLGNRLHPQAIVRVGYGTPGRATPRRPLSDLVIVHPVIAHPDIAHPDIPQEPVEGEMLC</sequence>
<reference evidence="3" key="1">
    <citation type="journal article" date="2019" name="Int. J. Syst. Evol. Microbiol.">
        <title>The Global Catalogue of Microorganisms (GCM) 10K type strain sequencing project: providing services to taxonomists for standard genome sequencing and annotation.</title>
        <authorList>
            <consortium name="The Broad Institute Genomics Platform"/>
            <consortium name="The Broad Institute Genome Sequencing Center for Infectious Disease"/>
            <person name="Wu L."/>
            <person name="Ma J."/>
        </authorList>
    </citation>
    <scope>NUCLEOTIDE SEQUENCE [LARGE SCALE GENOMIC DNA]</scope>
    <source>
        <strain evidence="3">CCUG 59778</strain>
    </source>
</reference>
<dbReference type="Gene3D" id="3.40.109.10">
    <property type="entry name" value="NADH Oxidase"/>
    <property type="match status" value="2"/>
</dbReference>
<dbReference type="SUPFAM" id="SSF55469">
    <property type="entry name" value="FMN-dependent nitroreductase-like"/>
    <property type="match status" value="2"/>
</dbReference>
<dbReference type="InterPro" id="IPR029479">
    <property type="entry name" value="Nitroreductase"/>
</dbReference>
<name>A0ABW0EK95_9PSEU</name>
<dbReference type="RefSeq" id="WP_378244947.1">
    <property type="nucleotide sequence ID" value="NZ_JBHSKF010000002.1"/>
</dbReference>
<dbReference type="Proteomes" id="UP001596157">
    <property type="component" value="Unassembled WGS sequence"/>
</dbReference>
<dbReference type="PANTHER" id="PTHR23026:SF123">
    <property type="entry name" value="NAD(P)H NITROREDUCTASE RV3131-RELATED"/>
    <property type="match status" value="1"/>
</dbReference>
<dbReference type="Pfam" id="PF00881">
    <property type="entry name" value="Nitroreductase"/>
    <property type="match status" value="1"/>
</dbReference>
<gene>
    <name evidence="2" type="ORF">ACFPM7_06715</name>
</gene>
<dbReference type="NCBIfam" id="NF047509">
    <property type="entry name" value="Rv3131_FMN_oxido"/>
    <property type="match status" value="1"/>
</dbReference>
<evidence type="ECO:0000313" key="2">
    <source>
        <dbReference type="EMBL" id="MFC5286738.1"/>
    </source>
</evidence>
<organism evidence="2 3">
    <name type="scientific">Actinokineospora guangxiensis</name>
    <dbReference type="NCBI Taxonomy" id="1490288"/>
    <lineage>
        <taxon>Bacteria</taxon>
        <taxon>Bacillati</taxon>
        <taxon>Actinomycetota</taxon>
        <taxon>Actinomycetes</taxon>
        <taxon>Pseudonocardiales</taxon>
        <taxon>Pseudonocardiaceae</taxon>
        <taxon>Actinokineospora</taxon>
    </lineage>
</organism>
<evidence type="ECO:0000313" key="3">
    <source>
        <dbReference type="Proteomes" id="UP001596157"/>
    </source>
</evidence>
<comment type="caution">
    <text evidence="2">The sequence shown here is derived from an EMBL/GenBank/DDBJ whole genome shotgun (WGS) entry which is preliminary data.</text>
</comment>
<feature type="domain" description="Nitroreductase" evidence="1">
    <location>
        <begin position="127"/>
        <end position="314"/>
    </location>
</feature>
<evidence type="ECO:0000259" key="1">
    <source>
        <dbReference type="Pfam" id="PF00881"/>
    </source>
</evidence>